<gene>
    <name evidence="4" type="ORF">F0562_004528</name>
</gene>
<dbReference type="Proteomes" id="UP000325577">
    <property type="component" value="Linkage Group LG1"/>
</dbReference>
<organism evidence="4 5">
    <name type="scientific">Nyssa sinensis</name>
    <dbReference type="NCBI Taxonomy" id="561372"/>
    <lineage>
        <taxon>Eukaryota</taxon>
        <taxon>Viridiplantae</taxon>
        <taxon>Streptophyta</taxon>
        <taxon>Embryophyta</taxon>
        <taxon>Tracheophyta</taxon>
        <taxon>Spermatophyta</taxon>
        <taxon>Magnoliopsida</taxon>
        <taxon>eudicotyledons</taxon>
        <taxon>Gunneridae</taxon>
        <taxon>Pentapetalae</taxon>
        <taxon>asterids</taxon>
        <taxon>Cornales</taxon>
        <taxon>Nyssaceae</taxon>
        <taxon>Nyssa</taxon>
    </lineage>
</organism>
<dbReference type="GO" id="GO:0008278">
    <property type="term" value="C:cohesin complex"/>
    <property type="evidence" value="ECO:0007669"/>
    <property type="project" value="InterPro"/>
</dbReference>
<dbReference type="PANTHER" id="PTHR12585">
    <property type="entry name" value="SCC1 / RAD21 FAMILY MEMBER"/>
    <property type="match status" value="1"/>
</dbReference>
<dbReference type="GO" id="GO:0005634">
    <property type="term" value="C:nucleus"/>
    <property type="evidence" value="ECO:0007669"/>
    <property type="project" value="UniProtKB-SubCell"/>
</dbReference>
<feature type="domain" description="Rad21/Rec8-like protein N-terminal" evidence="3">
    <location>
        <begin position="1"/>
        <end position="97"/>
    </location>
</feature>
<dbReference type="InterPro" id="IPR006910">
    <property type="entry name" value="Rad21_Rec8_N"/>
</dbReference>
<evidence type="ECO:0000259" key="3">
    <source>
        <dbReference type="Pfam" id="PF04825"/>
    </source>
</evidence>
<keyword evidence="2" id="KW-0539">Nucleus</keyword>
<protein>
    <recommendedName>
        <fullName evidence="3">Rad21/Rec8-like protein N-terminal domain-containing protein</fullName>
    </recommendedName>
</protein>
<sequence length="390" mass="44063">MFYSQWLLSKRGPLGIVWVAAHCYKRLKKEQVAQTNISSSVDQILLDEVPVVTYRILGYLLLGVVRIYSKKVEHLFHDCRDVLIKINDFAGSKKANVYMEAMCAPYLSITLPERFELDAFDLEILEDLSGGNVRPREEITLKDAWKNEGIGHYSFEKYHFEEDAAHFETSSTAYTPVRDVRSPHLLDSDMVASASHNVSNLEASMEKLRGKRFSTEECLDPMLLVEAEEEPSLVGPFGGEHQTGGEQIKFLDTEVFFGAEKEPPDLLRSFDDEQQTDEVQIKFPEIVSPESIKSQLTMQEHPVSIAINVTPESKFPNACNWEASMEKLRGKRFSTEECLDSMMLGEAEEEPSLVGPFGGEHQTDGEQIKFLDTEMFFGAEKEPSDLLGSV</sequence>
<accession>A0A5J5C3N4</accession>
<dbReference type="GO" id="GO:1990414">
    <property type="term" value="P:replication-born double-strand break repair via sister chromatid exchange"/>
    <property type="evidence" value="ECO:0007669"/>
    <property type="project" value="TreeGrafter"/>
</dbReference>
<dbReference type="EMBL" id="CM018032">
    <property type="protein sequence ID" value="KAA8548211.1"/>
    <property type="molecule type" value="Genomic_DNA"/>
</dbReference>
<evidence type="ECO:0000313" key="5">
    <source>
        <dbReference type="Proteomes" id="UP000325577"/>
    </source>
</evidence>
<dbReference type="AlphaFoldDB" id="A0A5J5C3N4"/>
<dbReference type="PANTHER" id="PTHR12585:SF73">
    <property type="entry name" value="SISTER CHROMATID COHESION 1 PROTEIN 2"/>
    <property type="match status" value="1"/>
</dbReference>
<dbReference type="Pfam" id="PF04825">
    <property type="entry name" value="Rad21_Rec8_N"/>
    <property type="match status" value="1"/>
</dbReference>
<dbReference type="OrthoDB" id="10071381at2759"/>
<name>A0A5J5C3N4_9ASTE</name>
<evidence type="ECO:0000313" key="4">
    <source>
        <dbReference type="EMBL" id="KAA8548211.1"/>
    </source>
</evidence>
<keyword evidence="5" id="KW-1185">Reference proteome</keyword>
<reference evidence="4 5" key="1">
    <citation type="submission" date="2019-09" db="EMBL/GenBank/DDBJ databases">
        <title>A chromosome-level genome assembly of the Chinese tupelo Nyssa sinensis.</title>
        <authorList>
            <person name="Yang X."/>
            <person name="Kang M."/>
            <person name="Yang Y."/>
            <person name="Xiong H."/>
            <person name="Wang M."/>
            <person name="Zhang Z."/>
            <person name="Wang Z."/>
            <person name="Wu H."/>
            <person name="Ma T."/>
            <person name="Liu J."/>
            <person name="Xi Z."/>
        </authorList>
    </citation>
    <scope>NUCLEOTIDE SEQUENCE [LARGE SCALE GENOMIC DNA]</scope>
    <source>
        <strain evidence="4">J267</strain>
        <tissue evidence="4">Leaf</tissue>
    </source>
</reference>
<proteinExistence type="predicted"/>
<evidence type="ECO:0000256" key="2">
    <source>
        <dbReference type="ARBA" id="ARBA00023242"/>
    </source>
</evidence>
<dbReference type="InterPro" id="IPR039781">
    <property type="entry name" value="Rad21/Rec8-like"/>
</dbReference>
<comment type="subcellular location">
    <subcellularLocation>
        <location evidence="1">Nucleus</location>
    </subcellularLocation>
</comment>
<evidence type="ECO:0000256" key="1">
    <source>
        <dbReference type="ARBA" id="ARBA00004123"/>
    </source>
</evidence>
<dbReference type="GO" id="GO:0003682">
    <property type="term" value="F:chromatin binding"/>
    <property type="evidence" value="ECO:0007669"/>
    <property type="project" value="TreeGrafter"/>
</dbReference>
<dbReference type="GO" id="GO:0007062">
    <property type="term" value="P:sister chromatid cohesion"/>
    <property type="evidence" value="ECO:0007669"/>
    <property type="project" value="InterPro"/>
</dbReference>